<dbReference type="InterPro" id="IPR020568">
    <property type="entry name" value="Ribosomal_Su5_D2-typ_SF"/>
</dbReference>
<dbReference type="PANTHER" id="PTHR32039">
    <property type="entry name" value="MAGNESIUM-CHELATASE SUBUNIT CHLI"/>
    <property type="match status" value="1"/>
</dbReference>
<evidence type="ECO:0000256" key="2">
    <source>
        <dbReference type="ARBA" id="ARBA00022741"/>
    </source>
</evidence>
<sequence>MVTKIYSAALVGIGAQLITVEADVSQGLSQFTIVGLADTRIQEARERIRAAIKQTGFQYPYNFRITINLAPSDVRKEGTAYDLPIALAVLHKQLRLRGLDDVVVLGELALDGSVRPVRGVLAAARAALRAGKSTLVVPVENADEAALIVGLIVLPVSSLLACTAHFSGARMLQPHTKSNVRLQTINDRRAEVDFAEIIDNSFAKRALLIAATGGHHVVLCGPPGAGKTMLARACAGILPQLTLDESVEVTEIYSSAGLVAPEHVPLHEPPFRSPHHSASAAALIGSVHSRGSVTPGEITLSHRGILFLDELPEFARNVLEQLRQPLESGTIHLARSEHSVTLPAEFILIAAQNPCWCGYATDPTHHCTCTPQQRLLYQKKISGPLLDRIDLYCDVQHVDLKKFGSLNDAEKNSTVSSASLRDHVLRAREFARTRAEQRRISNEAQTFAIRAAEQLRLSARGYTRLLRVSRTIADLALHDVVGVAEVSEALQYRVPQNR</sequence>
<reference evidence="5 6" key="1">
    <citation type="journal article" date="2016" name="Nat. Commun.">
        <title>Thousands of microbial genomes shed light on interconnected biogeochemical processes in an aquifer system.</title>
        <authorList>
            <person name="Anantharaman K."/>
            <person name="Brown C.T."/>
            <person name="Hug L.A."/>
            <person name="Sharon I."/>
            <person name="Castelle C.J."/>
            <person name="Probst A.J."/>
            <person name="Thomas B.C."/>
            <person name="Singh A."/>
            <person name="Wilkins M.J."/>
            <person name="Karaoz U."/>
            <person name="Brodie E.L."/>
            <person name="Williams K.H."/>
            <person name="Hubbard S.S."/>
            <person name="Banfield J.F."/>
        </authorList>
    </citation>
    <scope>NUCLEOTIDE SEQUENCE [LARGE SCALE GENOMIC DNA]</scope>
</reference>
<dbReference type="Proteomes" id="UP000176329">
    <property type="component" value="Unassembled WGS sequence"/>
</dbReference>
<comment type="similarity">
    <text evidence="1">Belongs to the Mg-chelatase subunits D/I family. ComM subfamily.</text>
</comment>
<dbReference type="EMBL" id="MFPV01000021">
    <property type="protein sequence ID" value="OGH62075.1"/>
    <property type="molecule type" value="Genomic_DNA"/>
</dbReference>
<proteinExistence type="inferred from homology"/>
<gene>
    <name evidence="5" type="ORF">A2848_03170</name>
</gene>
<evidence type="ECO:0000313" key="5">
    <source>
        <dbReference type="EMBL" id="OGH62075.1"/>
    </source>
</evidence>
<keyword evidence="3" id="KW-0067">ATP-binding</keyword>
<dbReference type="Gene3D" id="3.40.50.300">
    <property type="entry name" value="P-loop containing nucleotide triphosphate hydrolases"/>
    <property type="match status" value="1"/>
</dbReference>
<dbReference type="SUPFAM" id="SSF54211">
    <property type="entry name" value="Ribosomal protein S5 domain 2-like"/>
    <property type="match status" value="1"/>
</dbReference>
<keyword evidence="2" id="KW-0547">Nucleotide-binding</keyword>
<dbReference type="PRINTS" id="PR01657">
    <property type="entry name" value="MCMFAMILY"/>
</dbReference>
<dbReference type="Pfam" id="PF13541">
    <property type="entry name" value="ChlI"/>
    <property type="match status" value="1"/>
</dbReference>
<dbReference type="InterPro" id="IPR003593">
    <property type="entry name" value="AAA+_ATPase"/>
</dbReference>
<dbReference type="InterPro" id="IPR000523">
    <property type="entry name" value="Mg_chelatse_chII-like_cat_dom"/>
</dbReference>
<dbReference type="Gene3D" id="3.30.230.10">
    <property type="match status" value="1"/>
</dbReference>
<feature type="domain" description="AAA+ ATPase" evidence="4">
    <location>
        <begin position="213"/>
        <end position="401"/>
    </location>
</feature>
<evidence type="ECO:0000256" key="1">
    <source>
        <dbReference type="ARBA" id="ARBA00006354"/>
    </source>
</evidence>
<dbReference type="Pfam" id="PF01078">
    <property type="entry name" value="Mg_chelatase"/>
    <property type="match status" value="1"/>
</dbReference>
<dbReference type="SUPFAM" id="SSF52540">
    <property type="entry name" value="P-loop containing nucleoside triphosphate hydrolases"/>
    <property type="match status" value="1"/>
</dbReference>
<evidence type="ECO:0000256" key="3">
    <source>
        <dbReference type="ARBA" id="ARBA00022840"/>
    </source>
</evidence>
<dbReference type="InterPro" id="IPR027417">
    <property type="entry name" value="P-loop_NTPase"/>
</dbReference>
<dbReference type="InterPro" id="IPR025158">
    <property type="entry name" value="Mg_chelat-rel_C"/>
</dbReference>
<dbReference type="AlphaFoldDB" id="A0A1F6LRY3"/>
<protein>
    <recommendedName>
        <fullName evidence="4">AAA+ ATPase domain-containing protein</fullName>
    </recommendedName>
</protein>
<dbReference type="InterPro" id="IPR001208">
    <property type="entry name" value="MCM_dom"/>
</dbReference>
<dbReference type="NCBIfam" id="TIGR00368">
    <property type="entry name" value="YifB family Mg chelatase-like AAA ATPase"/>
    <property type="match status" value="1"/>
</dbReference>
<dbReference type="InterPro" id="IPR014721">
    <property type="entry name" value="Ribsml_uS5_D2-typ_fold_subgr"/>
</dbReference>
<dbReference type="Pfam" id="PF13335">
    <property type="entry name" value="Mg_chelatase_C"/>
    <property type="match status" value="1"/>
</dbReference>
<organism evidence="5 6">
    <name type="scientific">Candidatus Magasanikbacteria bacterium RIFCSPHIGHO2_01_FULL_50_8</name>
    <dbReference type="NCBI Taxonomy" id="1798674"/>
    <lineage>
        <taxon>Bacteria</taxon>
        <taxon>Candidatus Magasanikiibacteriota</taxon>
    </lineage>
</organism>
<dbReference type="SMART" id="SM00382">
    <property type="entry name" value="AAA"/>
    <property type="match status" value="1"/>
</dbReference>
<dbReference type="InterPro" id="IPR004482">
    <property type="entry name" value="Mg_chelat-rel"/>
</dbReference>
<dbReference type="GO" id="GO:0005524">
    <property type="term" value="F:ATP binding"/>
    <property type="evidence" value="ECO:0007669"/>
    <property type="project" value="UniProtKB-KW"/>
</dbReference>
<name>A0A1F6LRY3_9BACT</name>
<dbReference type="GO" id="GO:0003677">
    <property type="term" value="F:DNA binding"/>
    <property type="evidence" value="ECO:0007669"/>
    <property type="project" value="InterPro"/>
</dbReference>
<accession>A0A1F6LRY3</accession>
<comment type="caution">
    <text evidence="5">The sequence shown here is derived from an EMBL/GenBank/DDBJ whole genome shotgun (WGS) entry which is preliminary data.</text>
</comment>
<dbReference type="InterPro" id="IPR045006">
    <property type="entry name" value="CHLI-like"/>
</dbReference>
<evidence type="ECO:0000259" key="4">
    <source>
        <dbReference type="SMART" id="SM00382"/>
    </source>
</evidence>
<evidence type="ECO:0000313" key="6">
    <source>
        <dbReference type="Proteomes" id="UP000176329"/>
    </source>
</evidence>
<dbReference type="PANTHER" id="PTHR32039:SF7">
    <property type="entry name" value="COMPETENCE PROTEIN COMM"/>
    <property type="match status" value="1"/>
</dbReference>